<evidence type="ECO:0000256" key="5">
    <source>
        <dbReference type="ARBA" id="ARBA00023136"/>
    </source>
</evidence>
<dbReference type="KEGG" id="ckw:CKALI_02300"/>
<evidence type="ECO:0000256" key="10">
    <source>
        <dbReference type="HAMAP-Rule" id="MF_00454"/>
    </source>
</evidence>
<dbReference type="GO" id="GO:0062054">
    <property type="term" value="F:fluoride channel activity"/>
    <property type="evidence" value="ECO:0007669"/>
    <property type="project" value="UniProtKB-UniRule"/>
</dbReference>
<evidence type="ECO:0000256" key="9">
    <source>
        <dbReference type="ARBA" id="ARBA00049940"/>
    </source>
</evidence>
<gene>
    <name evidence="10" type="primary">fluC</name>
    <name evidence="10" type="synonym">crcB</name>
    <name evidence="11" type="ORF">CKALI_02300</name>
</gene>
<dbReference type="Proteomes" id="UP000427071">
    <property type="component" value="Chromosome"/>
</dbReference>
<feature type="transmembrane region" description="Helical" evidence="10">
    <location>
        <begin position="87"/>
        <end position="106"/>
    </location>
</feature>
<keyword evidence="10" id="KW-0813">Transport</keyword>
<evidence type="ECO:0000256" key="3">
    <source>
        <dbReference type="ARBA" id="ARBA00022692"/>
    </source>
</evidence>
<dbReference type="GO" id="GO:0005886">
    <property type="term" value="C:plasma membrane"/>
    <property type="evidence" value="ECO:0007669"/>
    <property type="project" value="UniProtKB-SubCell"/>
</dbReference>
<keyword evidence="3 10" id="KW-0812">Transmembrane</keyword>
<organism evidence="11 12">
    <name type="scientific">Corynebacterium kalinowskii</name>
    <dbReference type="NCBI Taxonomy" id="2675216"/>
    <lineage>
        <taxon>Bacteria</taxon>
        <taxon>Bacillati</taxon>
        <taxon>Actinomycetota</taxon>
        <taxon>Actinomycetes</taxon>
        <taxon>Mycobacteriales</taxon>
        <taxon>Corynebacteriaceae</taxon>
        <taxon>Corynebacterium</taxon>
    </lineage>
</organism>
<dbReference type="PANTHER" id="PTHR28259:SF1">
    <property type="entry name" value="FLUORIDE EXPORT PROTEIN 1-RELATED"/>
    <property type="match status" value="1"/>
</dbReference>
<dbReference type="PANTHER" id="PTHR28259">
    <property type="entry name" value="FLUORIDE EXPORT PROTEIN 1-RELATED"/>
    <property type="match status" value="1"/>
</dbReference>
<reference evidence="12" key="1">
    <citation type="submission" date="2019-11" db="EMBL/GenBank/DDBJ databases">
        <title>Complete genome sequence of Corynebacterium kalinowskii 1959, a novel Corynebacterium species isolated from soil of a small paddock in Vilsendorf, Germany.</title>
        <authorList>
            <person name="Schaffert L."/>
            <person name="Ruwe M."/>
            <person name="Milse J."/>
            <person name="Hanuschka K."/>
            <person name="Ortseifen V."/>
            <person name="Droste J."/>
            <person name="Brandt D."/>
            <person name="Schlueter L."/>
            <person name="Kutter Y."/>
            <person name="Vinke S."/>
            <person name="Viehoefer P."/>
            <person name="Jacob L."/>
            <person name="Luebke N.-C."/>
            <person name="Schulte-Berndt E."/>
            <person name="Hain C."/>
            <person name="Linder M."/>
            <person name="Schmidt P."/>
            <person name="Wollenschlaeger L."/>
            <person name="Luttermann T."/>
            <person name="Thieme E."/>
            <person name="Hassa J."/>
            <person name="Haak M."/>
            <person name="Wittchen M."/>
            <person name="Mentz A."/>
            <person name="Persicke M."/>
            <person name="Busche T."/>
            <person name="Ruckert C."/>
        </authorList>
    </citation>
    <scope>NUCLEOTIDE SEQUENCE [LARGE SCALE GENOMIC DNA]</scope>
    <source>
        <strain evidence="12">1959</strain>
    </source>
</reference>
<accession>A0A6B8VVM4</accession>
<keyword evidence="2 10" id="KW-1003">Cell membrane</keyword>
<dbReference type="HAMAP" id="MF_00454">
    <property type="entry name" value="FluC"/>
    <property type="match status" value="1"/>
</dbReference>
<keyword evidence="12" id="KW-1185">Reference proteome</keyword>
<feature type="transmembrane region" description="Helical" evidence="10">
    <location>
        <begin position="33"/>
        <end position="66"/>
    </location>
</feature>
<dbReference type="Pfam" id="PF02537">
    <property type="entry name" value="CRCB"/>
    <property type="match status" value="1"/>
</dbReference>
<dbReference type="EMBL" id="CP046452">
    <property type="protein sequence ID" value="QGU01350.1"/>
    <property type="molecule type" value="Genomic_DNA"/>
</dbReference>
<comment type="subcellular location">
    <subcellularLocation>
        <location evidence="1 10">Cell membrane</location>
        <topology evidence="1 10">Multi-pass membrane protein</topology>
    </subcellularLocation>
</comment>
<keyword evidence="10" id="KW-0479">Metal-binding</keyword>
<comment type="catalytic activity">
    <reaction evidence="8">
        <text>fluoride(in) = fluoride(out)</text>
        <dbReference type="Rhea" id="RHEA:76159"/>
        <dbReference type="ChEBI" id="CHEBI:17051"/>
    </reaction>
    <physiologicalReaction direction="left-to-right" evidence="8">
        <dbReference type="Rhea" id="RHEA:76160"/>
    </physiologicalReaction>
</comment>
<comment type="caution">
    <text evidence="10">Lacks conserved residue(s) required for the propagation of feature annotation.</text>
</comment>
<evidence type="ECO:0000256" key="2">
    <source>
        <dbReference type="ARBA" id="ARBA00022475"/>
    </source>
</evidence>
<feature type="binding site" evidence="10">
    <location>
        <position position="66"/>
    </location>
    <ligand>
        <name>Na(+)</name>
        <dbReference type="ChEBI" id="CHEBI:29101"/>
        <note>structural</note>
    </ligand>
</feature>
<comment type="function">
    <text evidence="9 10">Fluoride-specific ion channel. Important for reducing fluoride concentration in the cell, thus reducing its toxicity.</text>
</comment>
<proteinExistence type="inferred from homology"/>
<dbReference type="GO" id="GO:0046872">
    <property type="term" value="F:metal ion binding"/>
    <property type="evidence" value="ECO:0007669"/>
    <property type="project" value="UniProtKB-KW"/>
</dbReference>
<feature type="binding site" evidence="10">
    <location>
        <position position="63"/>
    </location>
    <ligand>
        <name>Na(+)</name>
        <dbReference type="ChEBI" id="CHEBI:29101"/>
        <note>structural</note>
    </ligand>
</feature>
<comment type="activity regulation">
    <text evidence="10">Na(+) is not transported, but it plays an essential structural role and its presence is essential for fluoride channel function.</text>
</comment>
<keyword evidence="10" id="KW-0406">Ion transport</keyword>
<keyword evidence="6 10" id="KW-0407">Ion channel</keyword>
<evidence type="ECO:0000256" key="6">
    <source>
        <dbReference type="ARBA" id="ARBA00023303"/>
    </source>
</evidence>
<comment type="similarity">
    <text evidence="7 10">Belongs to the fluoride channel Fluc/FEX (TC 1.A.43) family.</text>
</comment>
<keyword evidence="10" id="KW-0915">Sodium</keyword>
<evidence type="ECO:0000256" key="1">
    <source>
        <dbReference type="ARBA" id="ARBA00004651"/>
    </source>
</evidence>
<protein>
    <recommendedName>
        <fullName evidence="10">Fluoride-specific ion channel FluC</fullName>
    </recommendedName>
</protein>
<evidence type="ECO:0000313" key="12">
    <source>
        <dbReference type="Proteomes" id="UP000427071"/>
    </source>
</evidence>
<dbReference type="RefSeq" id="WP_156191761.1">
    <property type="nucleotide sequence ID" value="NZ_CP046452.1"/>
</dbReference>
<dbReference type="AlphaFoldDB" id="A0A6B8VVM4"/>
<evidence type="ECO:0000313" key="11">
    <source>
        <dbReference type="EMBL" id="QGU01350.1"/>
    </source>
</evidence>
<keyword evidence="5 10" id="KW-0472">Membrane</keyword>
<sequence>MSILAVALGGFLGGAGRLFLSRRLPAFWGTWTANMIACLILGATTSLLHSPLGLALVATGGAGALSTWSTLVRELGQLAQDGRRKAAGIYLVASVVGGATCVVVGLSL</sequence>
<evidence type="ECO:0000256" key="7">
    <source>
        <dbReference type="ARBA" id="ARBA00035120"/>
    </source>
</evidence>
<name>A0A6B8VVM4_9CORY</name>
<keyword evidence="4 10" id="KW-1133">Transmembrane helix</keyword>
<dbReference type="GO" id="GO:0140114">
    <property type="term" value="P:cellular detoxification of fluoride"/>
    <property type="evidence" value="ECO:0007669"/>
    <property type="project" value="UniProtKB-UniRule"/>
</dbReference>
<evidence type="ECO:0000256" key="4">
    <source>
        <dbReference type="ARBA" id="ARBA00022989"/>
    </source>
</evidence>
<dbReference type="InterPro" id="IPR003691">
    <property type="entry name" value="FluC"/>
</dbReference>
<evidence type="ECO:0000256" key="8">
    <source>
        <dbReference type="ARBA" id="ARBA00035585"/>
    </source>
</evidence>